<name>A0A0F7ZY39_9HYPO</name>
<evidence type="ECO:0000313" key="2">
    <source>
        <dbReference type="EMBL" id="KJZ71802.1"/>
    </source>
</evidence>
<dbReference type="EMBL" id="KQ030561">
    <property type="protein sequence ID" value="KJZ71802.1"/>
    <property type="molecule type" value="Genomic_DNA"/>
</dbReference>
<feature type="region of interest" description="Disordered" evidence="1">
    <location>
        <begin position="70"/>
        <end position="96"/>
    </location>
</feature>
<gene>
    <name evidence="2" type="ORF">HIM_08822</name>
</gene>
<protein>
    <submittedName>
        <fullName evidence="2">Uncharacterized protein</fullName>
    </submittedName>
</protein>
<dbReference type="AlphaFoldDB" id="A0A0F7ZY39"/>
<accession>A0A0F7ZY39</accession>
<keyword evidence="3" id="KW-1185">Reference proteome</keyword>
<dbReference type="Proteomes" id="UP000054481">
    <property type="component" value="Unassembled WGS sequence"/>
</dbReference>
<organism evidence="2 3">
    <name type="scientific">Hirsutella minnesotensis 3608</name>
    <dbReference type="NCBI Taxonomy" id="1043627"/>
    <lineage>
        <taxon>Eukaryota</taxon>
        <taxon>Fungi</taxon>
        <taxon>Dikarya</taxon>
        <taxon>Ascomycota</taxon>
        <taxon>Pezizomycotina</taxon>
        <taxon>Sordariomycetes</taxon>
        <taxon>Hypocreomycetidae</taxon>
        <taxon>Hypocreales</taxon>
        <taxon>Ophiocordycipitaceae</taxon>
        <taxon>Hirsutella</taxon>
    </lineage>
</organism>
<reference evidence="2 3" key="1">
    <citation type="journal article" date="2014" name="Genome Biol. Evol.">
        <title>Comparative genomics and transcriptomics analyses reveal divergent lifestyle features of nematode endoparasitic fungus Hirsutella minnesotensis.</title>
        <authorList>
            <person name="Lai Y."/>
            <person name="Liu K."/>
            <person name="Zhang X."/>
            <person name="Zhang X."/>
            <person name="Li K."/>
            <person name="Wang N."/>
            <person name="Shu C."/>
            <person name="Wu Y."/>
            <person name="Wang C."/>
            <person name="Bushley K.E."/>
            <person name="Xiang M."/>
            <person name="Liu X."/>
        </authorList>
    </citation>
    <scope>NUCLEOTIDE SEQUENCE [LARGE SCALE GENOMIC DNA]</scope>
    <source>
        <strain evidence="2 3">3608</strain>
    </source>
</reference>
<evidence type="ECO:0000256" key="1">
    <source>
        <dbReference type="SAM" id="MobiDB-lite"/>
    </source>
</evidence>
<evidence type="ECO:0000313" key="3">
    <source>
        <dbReference type="Proteomes" id="UP000054481"/>
    </source>
</evidence>
<feature type="compositionally biased region" description="Low complexity" evidence="1">
    <location>
        <begin position="84"/>
        <end position="96"/>
    </location>
</feature>
<proteinExistence type="predicted"/>
<sequence length="110" mass="11940">MAPTYEGTLISILTLENPILDLSAEPTGSDKSPRTSLTSLASKFVKQSQHHRHNGTNIRRNLDSILTPQNPILDLSAEPPGSVTSQTTSTFQTSEQRTATFSLSTISILM</sequence>